<feature type="region of interest" description="Disordered" evidence="11">
    <location>
        <begin position="1"/>
        <end position="115"/>
    </location>
</feature>
<dbReference type="GO" id="GO:0034398">
    <property type="term" value="P:telomere tethering at nuclear periphery"/>
    <property type="evidence" value="ECO:0007669"/>
    <property type="project" value="TreeGrafter"/>
</dbReference>
<comment type="caution">
    <text evidence="13">The sequence shown here is derived from an EMBL/GenBank/DDBJ whole genome shotgun (WGS) entry which is preliminary data.</text>
</comment>
<feature type="region of interest" description="Disordered" evidence="11">
    <location>
        <begin position="189"/>
        <end position="273"/>
    </location>
</feature>
<dbReference type="FunFam" id="3.30.1610.10:FF:000003">
    <property type="entry name" value="Nucleoporin SONB, putative"/>
    <property type="match status" value="1"/>
</dbReference>
<organism evidence="13 14">
    <name type="scientific">Diversispora eburnea</name>
    <dbReference type="NCBI Taxonomy" id="1213867"/>
    <lineage>
        <taxon>Eukaryota</taxon>
        <taxon>Fungi</taxon>
        <taxon>Fungi incertae sedis</taxon>
        <taxon>Mucoromycota</taxon>
        <taxon>Glomeromycotina</taxon>
        <taxon>Glomeromycetes</taxon>
        <taxon>Diversisporales</taxon>
        <taxon>Diversisporaceae</taxon>
        <taxon>Diversispora</taxon>
    </lineage>
</organism>
<keyword evidence="3" id="KW-0813">Transport</keyword>
<dbReference type="Pfam" id="PF12110">
    <property type="entry name" value="Nup96"/>
    <property type="match status" value="1"/>
</dbReference>
<gene>
    <name evidence="13" type="ORF">DEBURN_LOCUS1957</name>
</gene>
<name>A0A9N8YUX6_9GLOM</name>
<evidence type="ECO:0000313" key="13">
    <source>
        <dbReference type="EMBL" id="CAG8448364.1"/>
    </source>
</evidence>
<feature type="compositionally biased region" description="Gly residues" evidence="11">
    <location>
        <begin position="238"/>
        <end position="260"/>
    </location>
</feature>
<feature type="region of interest" description="Disordered" evidence="11">
    <location>
        <begin position="401"/>
        <end position="436"/>
    </location>
</feature>
<accession>A0A9N8YUX6</accession>
<dbReference type="PANTHER" id="PTHR23198">
    <property type="entry name" value="NUCLEOPORIN"/>
    <property type="match status" value="1"/>
</dbReference>
<keyword evidence="10" id="KW-0539">Nucleus</keyword>
<protein>
    <submittedName>
        <fullName evidence="13">4977_t:CDS:1</fullName>
    </submittedName>
</protein>
<dbReference type="GO" id="GO:0017056">
    <property type="term" value="F:structural constituent of nuclear pore"/>
    <property type="evidence" value="ECO:0007669"/>
    <property type="project" value="InterPro"/>
</dbReference>
<keyword evidence="7" id="KW-0653">Protein transport</keyword>
<keyword evidence="6" id="KW-0509">mRNA transport</keyword>
<evidence type="ECO:0000256" key="10">
    <source>
        <dbReference type="ARBA" id="ARBA00023242"/>
    </source>
</evidence>
<dbReference type="GO" id="GO:0003723">
    <property type="term" value="F:RNA binding"/>
    <property type="evidence" value="ECO:0007669"/>
    <property type="project" value="TreeGrafter"/>
</dbReference>
<proteinExistence type="inferred from homology"/>
<reference evidence="13" key="1">
    <citation type="submission" date="2021-06" db="EMBL/GenBank/DDBJ databases">
        <authorList>
            <person name="Kallberg Y."/>
            <person name="Tangrot J."/>
            <person name="Rosling A."/>
        </authorList>
    </citation>
    <scope>NUCLEOTIDE SEQUENCE</scope>
    <source>
        <strain evidence="13">AZ414A</strain>
    </source>
</reference>
<feature type="region of interest" description="Disordered" evidence="11">
    <location>
        <begin position="835"/>
        <end position="856"/>
    </location>
</feature>
<dbReference type="OrthoDB" id="3797628at2759"/>
<evidence type="ECO:0000256" key="2">
    <source>
        <dbReference type="ARBA" id="ARBA00008926"/>
    </source>
</evidence>
<dbReference type="GO" id="GO:0006606">
    <property type="term" value="P:protein import into nucleus"/>
    <property type="evidence" value="ECO:0007669"/>
    <property type="project" value="TreeGrafter"/>
</dbReference>
<dbReference type="InterPro" id="IPR036903">
    <property type="entry name" value="Nup98_auto-Pept-S59_dom_sf"/>
</dbReference>
<dbReference type="GO" id="GO:0044614">
    <property type="term" value="C:nuclear pore cytoplasmic filaments"/>
    <property type="evidence" value="ECO:0007669"/>
    <property type="project" value="TreeGrafter"/>
</dbReference>
<keyword evidence="4" id="KW-0677">Repeat</keyword>
<feature type="compositionally biased region" description="Low complexity" evidence="11">
    <location>
        <begin position="1"/>
        <end position="18"/>
    </location>
</feature>
<feature type="region of interest" description="Disordered" evidence="11">
    <location>
        <begin position="599"/>
        <end position="635"/>
    </location>
</feature>
<comment type="subcellular location">
    <subcellularLocation>
        <location evidence="1">Nucleus</location>
        <location evidence="1">Nuclear pore complex</location>
    </subcellularLocation>
</comment>
<dbReference type="Gene3D" id="1.25.40.690">
    <property type="match status" value="1"/>
</dbReference>
<feature type="compositionally biased region" description="Polar residues" evidence="11">
    <location>
        <begin position="87"/>
        <end position="110"/>
    </location>
</feature>
<dbReference type="Gene3D" id="1.10.10.2360">
    <property type="match status" value="1"/>
</dbReference>
<dbReference type="InterPro" id="IPR037665">
    <property type="entry name" value="Nucleoporin_S59-like"/>
</dbReference>
<dbReference type="GO" id="GO:0000973">
    <property type="term" value="P:post-transcriptional tethering of RNA polymerase II gene DNA at nuclear periphery"/>
    <property type="evidence" value="ECO:0007669"/>
    <property type="project" value="TreeGrafter"/>
</dbReference>
<feature type="compositionally biased region" description="Gly residues" evidence="11">
    <location>
        <begin position="31"/>
        <end position="55"/>
    </location>
</feature>
<evidence type="ECO:0000256" key="9">
    <source>
        <dbReference type="ARBA" id="ARBA00023132"/>
    </source>
</evidence>
<dbReference type="GO" id="GO:0051028">
    <property type="term" value="P:mRNA transport"/>
    <property type="evidence" value="ECO:0007669"/>
    <property type="project" value="UniProtKB-KW"/>
</dbReference>
<comment type="similarity">
    <text evidence="2">Belongs to the nucleoporin GLFG family.</text>
</comment>
<dbReference type="Proteomes" id="UP000789706">
    <property type="component" value="Unassembled WGS sequence"/>
</dbReference>
<keyword evidence="8" id="KW-0811">Translocation</keyword>
<dbReference type="EMBL" id="CAJVPK010000098">
    <property type="protein sequence ID" value="CAG8448364.1"/>
    <property type="molecule type" value="Genomic_DNA"/>
</dbReference>
<feature type="region of interest" description="Disordered" evidence="11">
    <location>
        <begin position="474"/>
        <end position="495"/>
    </location>
</feature>
<dbReference type="SUPFAM" id="SSF82215">
    <property type="entry name" value="C-terminal autoproteolytic domain of nucleoporin nup98"/>
    <property type="match status" value="1"/>
</dbReference>
<feature type="domain" description="Peptidase S59" evidence="12">
    <location>
        <begin position="665"/>
        <end position="807"/>
    </location>
</feature>
<feature type="compositionally biased region" description="Low complexity" evidence="11">
    <location>
        <begin position="615"/>
        <end position="624"/>
    </location>
</feature>
<keyword evidence="9" id="KW-0906">Nuclear pore complex</keyword>
<evidence type="ECO:0000256" key="5">
    <source>
        <dbReference type="ARBA" id="ARBA00022813"/>
    </source>
</evidence>
<dbReference type="FunFam" id="1.10.10.2360:FF:000001">
    <property type="entry name" value="Nuclear pore complex protein Nup98-Nup96"/>
    <property type="match status" value="1"/>
</dbReference>
<evidence type="ECO:0000256" key="7">
    <source>
        <dbReference type="ARBA" id="ARBA00022927"/>
    </source>
</evidence>
<dbReference type="GO" id="GO:0008139">
    <property type="term" value="F:nuclear localization sequence binding"/>
    <property type="evidence" value="ECO:0007669"/>
    <property type="project" value="TreeGrafter"/>
</dbReference>
<dbReference type="Pfam" id="PF04096">
    <property type="entry name" value="Nucleoporin2"/>
    <property type="match status" value="1"/>
</dbReference>
<sequence>MFGQNTFGQSTGFGQQTQPIFGGTNTQTPFGSGGFGAGSTSTGGGGGTGGFGGFGQPAAGSSNFAFGQQAPTGGLFTPSAGPFGNTGMASSTGTPTQPPNGTLSPPYTTTNDKDQAGSLNIFHSISAMPQYRTFSFEELRLLDYQLNHKPTTGSTFGGMGNNAPSFGATTTSSVFGGTAGGGSGGFSNQNTAFGAKTPQSFGFGGNTQTPAATGFGAPPAAGPSTSLFGAQKPAFGAPAGGGFGTSQPTGGFGTGFGGGASNPFGSTSTAQQTGGLFGAKTQANTGFGGNKPAAAASAFGATPAAPSSFGGFGTNTATSNPPQLNLGFAATSKPAFGFNQSSGTASLNLFTNSATTSSAPSGSLFTLNPPASTSAPSLGFNLFNKTTAPTLGGPSLNLGQAQPSSFLGGGSGLSFGGQNNPSGFGQTGQTGQSQSLQASITSAPYGNLSIYQTTTPTTSINKLSVTSTPLSTISQKKKQISTPSHKFSPKPKSKLKLPGFNLPGSQGFGTPDLKPLHIFDNIDKNQLLSPDAFTKRNPRKLVMDRRVEPEELINDMEQSTSSPLSFQTPVKKNNITFDATLESGADTISHSFSPNVYRSSGSRSTIIPDNKEMRTPSISPISPIKTPPPKIQPKAIQPRTPIAETDEFELKFKDDEPFTLAYDESNGYYSSPRIKDLKEIDQESLKSVNGFMAGRYNYGKIEYPDSVDLSGINLDDLLGKIIRFDDQKCTVYGTEYQKPPPGQGLNKSAVITLDHCWALDKSDRRPIKDHEDPRYRQRIERLKKLDGTKYITFIPETGSWVFEVEHFTTYGLILDDPEDQFEERELKNFESIPEMKPSIQPSIQSQKGKEKEEKDKLKPAANLPEYLGQDPNDIDEMQNVLFSDPIEEDYMQMDYVGDNASEEFDETINLKRSLGSFDEDYLQDESRSTITEHRQSFMKKPLFHEDIVIRLPSKYRKVVDYSDSIVYGKDNYMEDSGLVMGRSFRVGWGPNGILVRCSKVCGVSNIISAFSPFSPKSVNTGLSSKNTGMPNIIQFEKIRLFPDSEGTEKARHNSSMELIFKISKFGQKDGIPCADHGKVSFEYLVKAFENGVINRHESLIWKLGQALWDDVVIPGADQTDSKVLSGMKQEFRKESISRWFQEAVLPQATTHIERAVASKNNGEAIFAYLTNRNIVNASKMAIKNRDFRLAALLSQLCGNNPSFRNFIKKQIEHWQEYELKKLIPKDHWKIYEILAGNVVPSNRGIDWKRALCMHLWYGHYLGESFKDSFDDYELARKSSKTSKPIPWYKEDFEPKPQVTWPDSEHEDEICDVHYHMLKIYVDKTHSLDDAILPRSITLSPLDYRVTWMLHFMLSRTLSIRHFVNKKPSADRITLDLMNQLEMLELWQWAILVEEQLRIIEKFAVDQLKIPQKWISKAKALFSKYKEESVDEAKHLLDAEEFADAHKIVITKIAPEKILHKKHKELQEILEKIDPSFVPDWNLGGKIFLDYLKFITTGKVDEIKNDPVKLTDLMSVCQSILIGLGKIKPIDFQYEQCLSYMGHLTNQVLNQIEGCDISKMKFKPMDKI</sequence>
<evidence type="ECO:0000256" key="1">
    <source>
        <dbReference type="ARBA" id="ARBA00004567"/>
    </source>
</evidence>
<evidence type="ECO:0000256" key="3">
    <source>
        <dbReference type="ARBA" id="ARBA00022448"/>
    </source>
</evidence>
<evidence type="ECO:0000256" key="11">
    <source>
        <dbReference type="SAM" id="MobiDB-lite"/>
    </source>
</evidence>
<keyword evidence="14" id="KW-1185">Reference proteome</keyword>
<dbReference type="InterPro" id="IPR021967">
    <property type="entry name" value="Nup98_C"/>
</dbReference>
<dbReference type="PROSITE" id="PS51434">
    <property type="entry name" value="NUP_C"/>
    <property type="match status" value="1"/>
</dbReference>
<feature type="compositionally biased region" description="Low complexity" evidence="11">
    <location>
        <begin position="422"/>
        <end position="436"/>
    </location>
</feature>
<feature type="compositionally biased region" description="Polar residues" evidence="11">
    <location>
        <begin position="189"/>
        <end position="200"/>
    </location>
</feature>
<dbReference type="PANTHER" id="PTHR23198:SF6">
    <property type="entry name" value="NUCLEAR PORE COMPLEX PROTEIN NUP98-NUP96"/>
    <property type="match status" value="1"/>
</dbReference>
<feature type="compositionally biased region" description="Polar residues" evidence="11">
    <location>
        <begin position="62"/>
        <end position="71"/>
    </location>
</feature>
<evidence type="ECO:0000259" key="12">
    <source>
        <dbReference type="PROSITE" id="PS51434"/>
    </source>
</evidence>
<evidence type="ECO:0000256" key="6">
    <source>
        <dbReference type="ARBA" id="ARBA00022816"/>
    </source>
</evidence>
<evidence type="ECO:0000313" key="14">
    <source>
        <dbReference type="Proteomes" id="UP000789706"/>
    </source>
</evidence>
<evidence type="ECO:0000256" key="4">
    <source>
        <dbReference type="ARBA" id="ARBA00022737"/>
    </source>
</evidence>
<dbReference type="InterPro" id="IPR007230">
    <property type="entry name" value="Nup98_auto-Pept-S59_dom"/>
</dbReference>
<feature type="compositionally biased region" description="Polar residues" evidence="11">
    <location>
        <begin position="263"/>
        <end position="273"/>
    </location>
</feature>
<evidence type="ECO:0000256" key="8">
    <source>
        <dbReference type="ARBA" id="ARBA00023010"/>
    </source>
</evidence>
<dbReference type="GO" id="GO:0006405">
    <property type="term" value="P:RNA export from nucleus"/>
    <property type="evidence" value="ECO:0007669"/>
    <property type="project" value="TreeGrafter"/>
</dbReference>
<keyword evidence="5" id="KW-0068">Autocatalytic cleavage</keyword>
<feature type="compositionally biased region" description="Basic and acidic residues" evidence="11">
    <location>
        <begin position="847"/>
        <end position="856"/>
    </location>
</feature>
<feature type="compositionally biased region" description="Low complexity" evidence="11">
    <location>
        <begin position="209"/>
        <end position="237"/>
    </location>
</feature>
<dbReference type="Gene3D" id="3.30.1610.10">
    <property type="entry name" value="Peptidase S59, nucleoporin"/>
    <property type="match status" value="1"/>
</dbReference>